<dbReference type="EMBL" id="ACVA01000013">
    <property type="protein sequence ID" value="EEX19418.1"/>
    <property type="molecule type" value="Genomic_DNA"/>
</dbReference>
<comment type="caution">
    <text evidence="10">The sequence shown here is derived from an EMBL/GenBank/DDBJ whole genome shotgun (WGS) entry which is preliminary data.</text>
</comment>
<evidence type="ECO:0000313" key="10">
    <source>
        <dbReference type="EMBL" id="EEX19418.1"/>
    </source>
</evidence>
<evidence type="ECO:0000259" key="9">
    <source>
        <dbReference type="PROSITE" id="PS51352"/>
    </source>
</evidence>
<keyword evidence="8" id="KW-0732">Signal</keyword>
<feature type="chain" id="PRO_5002999231" description="Thioredoxin" evidence="8">
    <location>
        <begin position="21"/>
        <end position="173"/>
    </location>
</feature>
<dbReference type="GO" id="GO:0005829">
    <property type="term" value="C:cytosol"/>
    <property type="evidence" value="ECO:0007669"/>
    <property type="project" value="TreeGrafter"/>
</dbReference>
<dbReference type="NCBIfam" id="TIGR01068">
    <property type="entry name" value="thioredoxin"/>
    <property type="match status" value="1"/>
</dbReference>
<feature type="signal peptide" evidence="8">
    <location>
        <begin position="1"/>
        <end position="20"/>
    </location>
</feature>
<dbReference type="InterPro" id="IPR005746">
    <property type="entry name" value="Thioredoxin"/>
</dbReference>
<sequence length="173" mass="18995">MKRKSTLALAFMLLGMTACTANSKPANGADNGTTGGKTTEQTNTNNHNEGKETEMNVTEMTAEMFKEKVMDYEKNPQSWVFKGDKPVIVDFYATWCGPCKATAPVLEEIAGDYAGKIDVYKVDVDKQPELASLFGIRSIPSLLFIPKEGKPTMQTGAMNKPQFEEAIKSTLLK</sequence>
<dbReference type="eggNOG" id="COG3118">
    <property type="taxonomic scope" value="Bacteria"/>
</dbReference>
<name>C9ML84_9BACT</name>
<dbReference type="AlphaFoldDB" id="C9ML84"/>
<dbReference type="GO" id="GO:0045454">
    <property type="term" value="P:cell redox homeostasis"/>
    <property type="evidence" value="ECO:0007669"/>
    <property type="project" value="TreeGrafter"/>
</dbReference>
<dbReference type="InterPro" id="IPR017937">
    <property type="entry name" value="Thioredoxin_CS"/>
</dbReference>
<keyword evidence="3" id="KW-0249">Electron transport</keyword>
<keyword evidence="4" id="KW-1015">Disulfide bond</keyword>
<dbReference type="PANTHER" id="PTHR45663">
    <property type="entry name" value="GEO12009P1"/>
    <property type="match status" value="1"/>
</dbReference>
<evidence type="ECO:0000256" key="5">
    <source>
        <dbReference type="ARBA" id="ARBA00023284"/>
    </source>
</evidence>
<reference evidence="10 11" key="1">
    <citation type="submission" date="2009-09" db="EMBL/GenBank/DDBJ databases">
        <authorList>
            <person name="Weinstock G."/>
            <person name="Sodergren E."/>
            <person name="Clifton S."/>
            <person name="Fulton L."/>
            <person name="Fulton B."/>
            <person name="Courtney L."/>
            <person name="Fronick C."/>
            <person name="Harrison M."/>
            <person name="Strong C."/>
            <person name="Farmer C."/>
            <person name="Delahaunty K."/>
            <person name="Markovic C."/>
            <person name="Hall O."/>
            <person name="Minx P."/>
            <person name="Tomlinson C."/>
            <person name="Mitreva M."/>
            <person name="Nelson J."/>
            <person name="Hou S."/>
            <person name="Wollam A."/>
            <person name="Pepin K.H."/>
            <person name="Johnson M."/>
            <person name="Bhonagiri V."/>
            <person name="Nash W.E."/>
            <person name="Warren W."/>
            <person name="Chinwalla A."/>
            <person name="Mardis E.R."/>
            <person name="Wilson R.K."/>
        </authorList>
    </citation>
    <scope>NUCLEOTIDE SEQUENCE [LARGE SCALE GENOMIC DNA]</scope>
    <source>
        <strain evidence="10 11">F0319</strain>
    </source>
</reference>
<keyword evidence="11" id="KW-1185">Reference proteome</keyword>
<evidence type="ECO:0000256" key="2">
    <source>
        <dbReference type="ARBA" id="ARBA00022448"/>
    </source>
</evidence>
<dbReference type="PRINTS" id="PR00421">
    <property type="entry name" value="THIOREDOXIN"/>
</dbReference>
<evidence type="ECO:0000256" key="6">
    <source>
        <dbReference type="NCBIfam" id="TIGR01068"/>
    </source>
</evidence>
<evidence type="ECO:0000256" key="4">
    <source>
        <dbReference type="ARBA" id="ARBA00023157"/>
    </source>
</evidence>
<dbReference type="STRING" id="649761.HMPREF0973_00359"/>
<evidence type="ECO:0000256" key="1">
    <source>
        <dbReference type="ARBA" id="ARBA00008987"/>
    </source>
</evidence>
<dbReference type="Proteomes" id="UP000003327">
    <property type="component" value="Unassembled WGS sequence"/>
</dbReference>
<feature type="domain" description="Thioredoxin" evidence="9">
    <location>
        <begin position="51"/>
        <end position="172"/>
    </location>
</feature>
<dbReference type="PANTHER" id="PTHR45663:SF11">
    <property type="entry name" value="GEO12009P1"/>
    <property type="match status" value="1"/>
</dbReference>
<dbReference type="CDD" id="cd02947">
    <property type="entry name" value="TRX_family"/>
    <property type="match status" value="1"/>
</dbReference>
<accession>C9ML84</accession>
<keyword evidence="2" id="KW-0813">Transport</keyword>
<evidence type="ECO:0000256" key="7">
    <source>
        <dbReference type="SAM" id="MobiDB-lite"/>
    </source>
</evidence>
<dbReference type="Gene3D" id="3.40.30.10">
    <property type="entry name" value="Glutaredoxin"/>
    <property type="match status" value="1"/>
</dbReference>
<dbReference type="OrthoDB" id="9790390at2"/>
<organism evidence="10 11">
    <name type="scientific">Prevotella veroralis F0319</name>
    <dbReference type="NCBI Taxonomy" id="649761"/>
    <lineage>
        <taxon>Bacteria</taxon>
        <taxon>Pseudomonadati</taxon>
        <taxon>Bacteroidota</taxon>
        <taxon>Bacteroidia</taxon>
        <taxon>Bacteroidales</taxon>
        <taxon>Prevotellaceae</taxon>
        <taxon>Prevotella</taxon>
    </lineage>
</organism>
<gene>
    <name evidence="10" type="primary">trxA</name>
    <name evidence="10" type="ORF">HMPREF0973_00359</name>
</gene>
<evidence type="ECO:0000256" key="8">
    <source>
        <dbReference type="SAM" id="SignalP"/>
    </source>
</evidence>
<comment type="similarity">
    <text evidence="1">Belongs to the thioredoxin family.</text>
</comment>
<dbReference type="PROSITE" id="PS00194">
    <property type="entry name" value="THIOREDOXIN_1"/>
    <property type="match status" value="1"/>
</dbReference>
<dbReference type="PROSITE" id="PS51257">
    <property type="entry name" value="PROKAR_LIPOPROTEIN"/>
    <property type="match status" value="1"/>
</dbReference>
<dbReference type="GO" id="GO:0015035">
    <property type="term" value="F:protein-disulfide reductase activity"/>
    <property type="evidence" value="ECO:0007669"/>
    <property type="project" value="UniProtKB-UniRule"/>
</dbReference>
<feature type="compositionally biased region" description="Low complexity" evidence="7">
    <location>
        <begin position="36"/>
        <end position="47"/>
    </location>
</feature>
<dbReference type="HOGENOM" id="CLU_090389_2_1_10"/>
<dbReference type="PROSITE" id="PS51352">
    <property type="entry name" value="THIOREDOXIN_2"/>
    <property type="match status" value="1"/>
</dbReference>
<dbReference type="InterPro" id="IPR013766">
    <property type="entry name" value="Thioredoxin_domain"/>
</dbReference>
<dbReference type="Pfam" id="PF00085">
    <property type="entry name" value="Thioredoxin"/>
    <property type="match status" value="1"/>
</dbReference>
<dbReference type="InterPro" id="IPR036249">
    <property type="entry name" value="Thioredoxin-like_sf"/>
</dbReference>
<evidence type="ECO:0000256" key="3">
    <source>
        <dbReference type="ARBA" id="ARBA00022982"/>
    </source>
</evidence>
<evidence type="ECO:0000313" key="11">
    <source>
        <dbReference type="Proteomes" id="UP000003327"/>
    </source>
</evidence>
<proteinExistence type="inferred from homology"/>
<protein>
    <recommendedName>
        <fullName evidence="6">Thioredoxin</fullName>
    </recommendedName>
</protein>
<keyword evidence="5" id="KW-0676">Redox-active center</keyword>
<dbReference type="RefSeq" id="WP_004381977.1">
    <property type="nucleotide sequence ID" value="NZ_GG698712.1"/>
</dbReference>
<dbReference type="FunFam" id="3.40.30.10:FF:000229">
    <property type="entry name" value="Thioredoxin (TRX)"/>
    <property type="match status" value="1"/>
</dbReference>
<feature type="region of interest" description="Disordered" evidence="7">
    <location>
        <begin position="23"/>
        <end position="50"/>
    </location>
</feature>
<dbReference type="SUPFAM" id="SSF52833">
    <property type="entry name" value="Thioredoxin-like"/>
    <property type="match status" value="1"/>
</dbReference>